<evidence type="ECO:0000313" key="6">
    <source>
        <dbReference type="Proteomes" id="UP000297703"/>
    </source>
</evidence>
<dbReference type="Gene3D" id="3.40.50.300">
    <property type="entry name" value="P-loop containing nucleotide triphosphate hydrolases"/>
    <property type="match status" value="2"/>
</dbReference>
<evidence type="ECO:0000256" key="3">
    <source>
        <dbReference type="RuleBase" id="RU361155"/>
    </source>
</evidence>
<dbReference type="OrthoDB" id="205623at2759"/>
<dbReference type="GO" id="GO:0008146">
    <property type="term" value="F:sulfotransferase activity"/>
    <property type="evidence" value="ECO:0007669"/>
    <property type="project" value="InterPro"/>
</dbReference>
<dbReference type="EC" id="2.8.2.-" evidence="3"/>
<dbReference type="Pfam" id="PF00685">
    <property type="entry name" value="Sulfotransfer_1"/>
    <property type="match status" value="2"/>
</dbReference>
<feature type="domain" description="Sulfotransferase" evidence="4">
    <location>
        <begin position="182"/>
        <end position="304"/>
    </location>
</feature>
<protein>
    <recommendedName>
        <fullName evidence="3">Sulfotransferase</fullName>
        <ecNumber evidence="3">2.8.2.-</ecNumber>
    </recommendedName>
</protein>
<dbReference type="STRING" id="55544.A0A4D9DKM3"/>
<dbReference type="InterPro" id="IPR000863">
    <property type="entry name" value="Sulfotransferase_dom"/>
</dbReference>
<evidence type="ECO:0000313" key="5">
    <source>
        <dbReference type="EMBL" id="TFJ96971.1"/>
    </source>
</evidence>
<accession>A0A4D9DKM3</accession>
<dbReference type="Proteomes" id="UP000297703">
    <property type="component" value="Unassembled WGS sequence"/>
</dbReference>
<feature type="domain" description="Sulfotransferase" evidence="4">
    <location>
        <begin position="45"/>
        <end position="131"/>
    </location>
</feature>
<comment type="similarity">
    <text evidence="1 3">Belongs to the sulfotransferase 1 family.</text>
</comment>
<evidence type="ECO:0000259" key="4">
    <source>
        <dbReference type="Pfam" id="PF00685"/>
    </source>
</evidence>
<dbReference type="SUPFAM" id="SSF52540">
    <property type="entry name" value="P-loop containing nucleoside triphosphate hydrolases"/>
    <property type="match status" value="1"/>
</dbReference>
<keyword evidence="6" id="KW-1185">Reference proteome</keyword>
<dbReference type="InterPro" id="IPR027417">
    <property type="entry name" value="P-loop_NTPase"/>
</dbReference>
<name>A0A4D9DKM3_9SAUR</name>
<dbReference type="PANTHER" id="PTHR11783">
    <property type="entry name" value="SULFOTRANSFERASE SULT"/>
    <property type="match status" value="1"/>
</dbReference>
<sequence length="312" mass="35763">MSKEQTKALTPEKEGRPELGEVEGILLSQATCNEWQRIQGFQARPDDLLICTYPKAGTTWIQEIVDMIQQDGDLEKCKRAPVHRRHPFIEWARPPQPSGVEQAEAMPPPRTLKTHLPVKLLPPSFWEQQCKETPPLRSQLWDPPGAPVVSESDPCWGDLPQHTHTAPQPRLCSRCCLPALSAAVGWGPWHDHVKGWWKAKETHCVLFLFYEDMKKDPKHEIQKVARFLGKNLDQELLEKIVYHTSFDVMKDNPMANRSGVSLSIMDQSISPFMRKGTVGDWKNHFTVAQNERFEEDYEEKMAGTNLTFCMEL</sequence>
<organism evidence="5 6">
    <name type="scientific">Platysternon megacephalum</name>
    <name type="common">big-headed turtle</name>
    <dbReference type="NCBI Taxonomy" id="55544"/>
    <lineage>
        <taxon>Eukaryota</taxon>
        <taxon>Metazoa</taxon>
        <taxon>Chordata</taxon>
        <taxon>Craniata</taxon>
        <taxon>Vertebrata</taxon>
        <taxon>Euteleostomi</taxon>
        <taxon>Archelosauria</taxon>
        <taxon>Testudinata</taxon>
        <taxon>Testudines</taxon>
        <taxon>Cryptodira</taxon>
        <taxon>Durocryptodira</taxon>
        <taxon>Testudinoidea</taxon>
        <taxon>Platysternidae</taxon>
        <taxon>Platysternon</taxon>
    </lineage>
</organism>
<evidence type="ECO:0000256" key="2">
    <source>
        <dbReference type="ARBA" id="ARBA00022679"/>
    </source>
</evidence>
<evidence type="ECO:0000256" key="1">
    <source>
        <dbReference type="ARBA" id="ARBA00005771"/>
    </source>
</evidence>
<reference evidence="5 6" key="2">
    <citation type="submission" date="2019-04" db="EMBL/GenBank/DDBJ databases">
        <title>The genome sequence of big-headed turtle.</title>
        <authorList>
            <person name="Gong S."/>
        </authorList>
    </citation>
    <scope>NUCLEOTIDE SEQUENCE [LARGE SCALE GENOMIC DNA]</scope>
    <source>
        <strain evidence="5">DO16091913</strain>
        <tissue evidence="5">Muscle</tissue>
    </source>
</reference>
<gene>
    <name evidence="5" type="ORF">DR999_PMT21214</name>
</gene>
<comment type="caution">
    <text evidence="5">The sequence shown here is derived from an EMBL/GenBank/DDBJ whole genome shotgun (WGS) entry which is preliminary data.</text>
</comment>
<reference evidence="5 6" key="1">
    <citation type="submission" date="2019-04" db="EMBL/GenBank/DDBJ databases">
        <title>Draft genome of the big-headed turtle Platysternon megacephalum.</title>
        <authorList>
            <person name="Gong S."/>
        </authorList>
    </citation>
    <scope>NUCLEOTIDE SEQUENCE [LARGE SCALE GENOMIC DNA]</scope>
    <source>
        <strain evidence="5">DO16091913</strain>
        <tissue evidence="5">Muscle</tissue>
    </source>
</reference>
<keyword evidence="2 3" id="KW-0808">Transferase</keyword>
<proteinExistence type="inferred from homology"/>
<dbReference type="EMBL" id="QXTE01000549">
    <property type="protein sequence ID" value="TFJ96971.1"/>
    <property type="molecule type" value="Genomic_DNA"/>
</dbReference>
<dbReference type="AlphaFoldDB" id="A0A4D9DKM3"/>